<reference evidence="1" key="1">
    <citation type="submission" date="2021-06" db="EMBL/GenBank/DDBJ databases">
        <authorList>
            <person name="Kallberg Y."/>
            <person name="Tangrot J."/>
            <person name="Rosling A."/>
        </authorList>
    </citation>
    <scope>NUCLEOTIDE SEQUENCE</scope>
    <source>
        <strain evidence="1">MA453B</strain>
    </source>
</reference>
<protein>
    <submittedName>
        <fullName evidence="1">16331_t:CDS:1</fullName>
    </submittedName>
</protein>
<proteinExistence type="predicted"/>
<feature type="non-terminal residue" evidence="1">
    <location>
        <position position="195"/>
    </location>
</feature>
<keyword evidence="2" id="KW-1185">Reference proteome</keyword>
<organism evidence="1 2">
    <name type="scientific">Dentiscutata erythropus</name>
    <dbReference type="NCBI Taxonomy" id="1348616"/>
    <lineage>
        <taxon>Eukaryota</taxon>
        <taxon>Fungi</taxon>
        <taxon>Fungi incertae sedis</taxon>
        <taxon>Mucoromycota</taxon>
        <taxon>Glomeromycotina</taxon>
        <taxon>Glomeromycetes</taxon>
        <taxon>Diversisporales</taxon>
        <taxon>Gigasporaceae</taxon>
        <taxon>Dentiscutata</taxon>
    </lineage>
</organism>
<accession>A0A9N9P806</accession>
<evidence type="ECO:0000313" key="2">
    <source>
        <dbReference type="Proteomes" id="UP000789405"/>
    </source>
</evidence>
<gene>
    <name evidence="1" type="ORF">DERYTH_LOCUS21593</name>
</gene>
<name>A0A9N9P806_9GLOM</name>
<evidence type="ECO:0000313" key="1">
    <source>
        <dbReference type="EMBL" id="CAG8791919.1"/>
    </source>
</evidence>
<dbReference type="Proteomes" id="UP000789405">
    <property type="component" value="Unassembled WGS sequence"/>
</dbReference>
<comment type="caution">
    <text evidence="1">The sequence shown here is derived from an EMBL/GenBank/DDBJ whole genome shotgun (WGS) entry which is preliminary data.</text>
</comment>
<dbReference type="EMBL" id="CAJVPY010027980">
    <property type="protein sequence ID" value="CAG8791919.1"/>
    <property type="molecule type" value="Genomic_DNA"/>
</dbReference>
<sequence>MSQKNIKKPSNLCQTYLSELFSRFHAEINEKTLFKVQDYEYKNLNTEVQDYEEWMSNLRQTYLSDLFSRFHAEINEETLFKVQEEYEYKNLNTEVQNFLVQDWQQYKSRILQIAQRIDNEFVVKQKQIAIIDRLRRRTYGSTKLEQIDGVLKVGSLHFTANKLFNFDEENEQERVYIYNLKGTPNSKAKHRLEVE</sequence>
<dbReference type="AlphaFoldDB" id="A0A9N9P806"/>